<evidence type="ECO:0008006" key="4">
    <source>
        <dbReference type="Google" id="ProtNLM"/>
    </source>
</evidence>
<evidence type="ECO:0000313" key="2">
    <source>
        <dbReference type="EMBL" id="PXF43989.1"/>
    </source>
</evidence>
<comment type="caution">
    <text evidence="2">The sequence shown here is derived from an EMBL/GenBank/DDBJ whole genome shotgun (WGS) entry which is preliminary data.</text>
</comment>
<reference evidence="2 3" key="1">
    <citation type="journal article" date="2018" name="Mol. Biol. Evol.">
        <title>Analysis of the draft genome of the red seaweed Gracilariopsis chorda provides insights into genome size evolution in Rhodophyta.</title>
        <authorList>
            <person name="Lee J."/>
            <person name="Yang E.C."/>
            <person name="Graf L."/>
            <person name="Yang J.H."/>
            <person name="Qiu H."/>
            <person name="Zel Zion U."/>
            <person name="Chan C.X."/>
            <person name="Stephens T.G."/>
            <person name="Weber A.P.M."/>
            <person name="Boo G.H."/>
            <person name="Boo S.M."/>
            <person name="Kim K.M."/>
            <person name="Shin Y."/>
            <person name="Jung M."/>
            <person name="Lee S.J."/>
            <person name="Yim H.S."/>
            <person name="Lee J.H."/>
            <person name="Bhattacharya D."/>
            <person name="Yoon H.S."/>
        </authorList>
    </citation>
    <scope>NUCLEOTIDE SEQUENCE [LARGE SCALE GENOMIC DNA]</scope>
    <source>
        <strain evidence="2 3">SKKU-2015</strain>
        <tissue evidence="2">Whole body</tissue>
    </source>
</reference>
<gene>
    <name evidence="2" type="ORF">BWQ96_06222</name>
</gene>
<keyword evidence="3" id="KW-1185">Reference proteome</keyword>
<accession>A0A2V3IPL2</accession>
<organism evidence="2 3">
    <name type="scientific">Gracilariopsis chorda</name>
    <dbReference type="NCBI Taxonomy" id="448386"/>
    <lineage>
        <taxon>Eukaryota</taxon>
        <taxon>Rhodophyta</taxon>
        <taxon>Florideophyceae</taxon>
        <taxon>Rhodymeniophycidae</taxon>
        <taxon>Gracilariales</taxon>
        <taxon>Gracilariaceae</taxon>
        <taxon>Gracilariopsis</taxon>
    </lineage>
</organism>
<proteinExistence type="predicted"/>
<name>A0A2V3IPL2_9FLOR</name>
<dbReference type="AlphaFoldDB" id="A0A2V3IPL2"/>
<dbReference type="EMBL" id="NBIV01000104">
    <property type="protein sequence ID" value="PXF43989.1"/>
    <property type="molecule type" value="Genomic_DNA"/>
</dbReference>
<evidence type="ECO:0000313" key="3">
    <source>
        <dbReference type="Proteomes" id="UP000247409"/>
    </source>
</evidence>
<dbReference type="OrthoDB" id="10866at2759"/>
<dbReference type="Proteomes" id="UP000247409">
    <property type="component" value="Unassembled WGS sequence"/>
</dbReference>
<sequence length="837" mass="94550">MDDMLRMCLRWINEYISLYRRDMELLRMHHLYGFVSVLLLSHCTGFSMAKTIDILRAEGVDPPHIAIVRFICGNILAFSPTGRGLDGGGTWLAQRDQTPLLTQLEKKAFRQTCKVFVSPNYTLATLDDDLYGTRASDNQVKSLSNRKADREGHQADAIADSLFRVTLMVRFRRRGESVFSNVRNLVDALLEGRAEQSIRGFVLTADRGYGKVALLRELLKHGIGSIMIMPDHLLQCHPFVGQSYLNVMRHDYEELDGDETDGSTDSDQALQQEDDPSTSDIVPGPTTLSTDRARTFILNDEPSQGPKTWFAGKTLEIRNRGESHAVNRVKVTAVAVRERGTDKFSRIIRFIYSLPSSFSTLLESWIAVPKCTRMIGTLFSKRDNTGRLTIPPNDSTEFQDVIERHILDHCSVLTLDQRCADWFVLRQFRVTGTSAGKILHANDAFREMVGLSEPTCTEQTLQQSLLSFVQTWFGGGRSTEPMMRVEIKTNVAQSSLDRALGLATADLVTCEVGDQSFRRYIPAEHIGQILHQMLVLAVKYVIYVSCSESGIMYTVLVHCNNSVLDTCLSALNAIALPVVSWAHQPGPLQIPSFSDTETTKVLQSRFQFWSLVNNYVTQNDAFPPLKLFKHASQSLYSRTKGGVDGSTRARAILRSSTSAMKWEQKVVTQTLKTLSVNAFISWRMSQKRDLLQSKETFRSLKSYRQALNGIQSLADFVHDASKELIFYAQSLGTEDNAETLEVPQDEIQRLHTLARTRKRRHLVFFNGPDGISLRLNVKNHILKKHKGQQYCALCGIRGITENEEGWRGHRTTYKCLQCDVYLCTRIYRGLRKSCSEV</sequence>
<evidence type="ECO:0000256" key="1">
    <source>
        <dbReference type="SAM" id="MobiDB-lite"/>
    </source>
</evidence>
<protein>
    <recommendedName>
        <fullName evidence="4">PiggyBac transposable element-derived protein domain-containing protein</fullName>
    </recommendedName>
</protein>
<feature type="compositionally biased region" description="Acidic residues" evidence="1">
    <location>
        <begin position="255"/>
        <end position="264"/>
    </location>
</feature>
<feature type="region of interest" description="Disordered" evidence="1">
    <location>
        <begin position="255"/>
        <end position="288"/>
    </location>
</feature>